<gene>
    <name evidence="1" type="ORF">LCGC14_1291300</name>
</gene>
<dbReference type="InterPro" id="IPR035897">
    <property type="entry name" value="Toll_tir_struct_dom_sf"/>
</dbReference>
<name>A0A0F9KSG0_9ZZZZ</name>
<evidence type="ECO:0000313" key="1">
    <source>
        <dbReference type="EMBL" id="KKM85219.1"/>
    </source>
</evidence>
<accession>A0A0F9KSG0</accession>
<dbReference type="EMBL" id="LAZR01007445">
    <property type="protein sequence ID" value="KKM85219.1"/>
    <property type="molecule type" value="Genomic_DNA"/>
</dbReference>
<dbReference type="Gene3D" id="3.40.50.10140">
    <property type="entry name" value="Toll/interleukin-1 receptor homology (TIR) domain"/>
    <property type="match status" value="1"/>
</dbReference>
<dbReference type="AlphaFoldDB" id="A0A0F9KSG0"/>
<dbReference type="SUPFAM" id="SSF52200">
    <property type="entry name" value="Toll/Interleukin receptor TIR domain"/>
    <property type="match status" value="1"/>
</dbReference>
<reference evidence="1" key="1">
    <citation type="journal article" date="2015" name="Nature">
        <title>Complex archaea that bridge the gap between prokaryotes and eukaryotes.</title>
        <authorList>
            <person name="Spang A."/>
            <person name="Saw J.H."/>
            <person name="Jorgensen S.L."/>
            <person name="Zaremba-Niedzwiedzka K."/>
            <person name="Martijn J."/>
            <person name="Lind A.E."/>
            <person name="van Eijk R."/>
            <person name="Schleper C."/>
            <person name="Guy L."/>
            <person name="Ettema T.J."/>
        </authorList>
    </citation>
    <scope>NUCLEOTIDE SEQUENCE</scope>
</reference>
<comment type="caution">
    <text evidence="1">The sequence shown here is derived from an EMBL/GenBank/DDBJ whole genome shotgun (WGS) entry which is preliminary data.</text>
</comment>
<organism evidence="1">
    <name type="scientific">marine sediment metagenome</name>
    <dbReference type="NCBI Taxonomy" id="412755"/>
    <lineage>
        <taxon>unclassified sequences</taxon>
        <taxon>metagenomes</taxon>
        <taxon>ecological metagenomes</taxon>
    </lineage>
</organism>
<proteinExistence type="predicted"/>
<protein>
    <submittedName>
        <fullName evidence="1">Uncharacterized protein</fullName>
    </submittedName>
</protein>
<sequence length="339" mass="39774">MKVFLSWSGEVSHKVALTLRDWIPSVIQSIEPYVSSEDIDKGARWSTDIASELADSSYGILCVTKENLHAPWLTFEAGALSKTMDKSYVSPFLFDIKRSEVNGPILQFQSTIFEKEDVKKLLLSLNKADSTEQLTSERLEKALDVWYPDLESRLNKLIDGQPKVEKLEENQQQDLVSNQILEEILDLSRVNQKLLRSPNLDVHKELEGLRVMLGEIISRTEREKENRMRKRKNFHPHMLEELLHMSPRFEKNLTGFQIVISLFREDFPWIYDAGIDLTRTLRSKVDRDEKRDTVEAFQELIELSFEHPLMRDMHMPDERMYMMARELPHILRRILVQYL</sequence>